<dbReference type="RefSeq" id="WP_013597507.1">
    <property type="nucleotide sequence ID" value="NC_015144.1"/>
</dbReference>
<keyword evidence="5" id="KW-1185">Reference proteome</keyword>
<dbReference type="InterPro" id="IPR007484">
    <property type="entry name" value="Peptidase_M28"/>
</dbReference>
<reference evidence="4 5" key="1">
    <citation type="journal article" date="2011" name="Stand. Genomic Sci.">
        <title>Complete genome sequence of Weeksella virosa type strain (9751).</title>
        <authorList>
            <person name="Lang E."/>
            <person name="Teshima H."/>
            <person name="Lucas S."/>
            <person name="Lapidus A."/>
            <person name="Hammon N."/>
            <person name="Deshpande S."/>
            <person name="Nolan M."/>
            <person name="Cheng J.F."/>
            <person name="Pitluck S."/>
            <person name="Liolios K."/>
            <person name="Pagani I."/>
            <person name="Mikhailova N."/>
            <person name="Ivanova N."/>
            <person name="Mavromatis K."/>
            <person name="Pati A."/>
            <person name="Tapia R."/>
            <person name="Han C."/>
            <person name="Goodwin L."/>
            <person name="Chen A."/>
            <person name="Palaniappan K."/>
            <person name="Land M."/>
            <person name="Hauser L."/>
            <person name="Chang Y.J."/>
            <person name="Jeffries C.D."/>
            <person name="Brambilla E.M."/>
            <person name="Kopitz M."/>
            <person name="Rohde M."/>
            <person name="Goker M."/>
            <person name="Tindall B.J."/>
            <person name="Detter J.C."/>
            <person name="Woyke T."/>
            <person name="Bristow J."/>
            <person name="Eisen J.A."/>
            <person name="Markowitz V."/>
            <person name="Hugenholtz P."/>
            <person name="Klenk H.P."/>
            <person name="Kyrpides N.C."/>
        </authorList>
    </citation>
    <scope>NUCLEOTIDE SEQUENCE [LARGE SCALE GENOMIC DNA]</scope>
    <source>
        <strain evidence="5">ATCC 43766 / DSM 16922 / JCM 21250 / NBRC 16016 / NCTC 11634 / CL345/78</strain>
    </source>
</reference>
<dbReference type="AlphaFoldDB" id="F0NYJ5"/>
<reference evidence="5" key="2">
    <citation type="journal article" date="2011" name="Stand. Genomic Sci.">
        <title>Complete genome sequence of Weeksella virosa type strain (9751T).</title>
        <authorList>
            <person name="Lang E."/>
            <person name="Teshima H."/>
            <person name="Lucas S."/>
            <person name="Lapidus A."/>
            <person name="Hammon N."/>
            <person name="Deshpande S."/>
            <person name="Nolan M."/>
            <person name="Cheng J."/>
            <person name="Pitluck S."/>
            <person name="Liolios K."/>
            <person name="Pagani I."/>
            <person name="Mikhailova N."/>
            <person name="Ivanova N."/>
            <person name="Mavromatis K."/>
            <person name="Pati A."/>
            <person name="Tapia R."/>
            <person name="Han C."/>
            <person name="Goodwin L."/>
            <person name="Chen A."/>
            <person name="Palaniappan K."/>
            <person name="Land M."/>
            <person name="Hauser L."/>
            <person name="Chang Y."/>
            <person name="Jeffries C."/>
            <person name="Brambilla E."/>
            <person name="Kopitz M."/>
            <person name="Rohde M."/>
            <person name="Goker M."/>
            <person name="Tindall B."/>
            <person name="Detter J."/>
            <person name="Woyke T."/>
            <person name="Bristow J."/>
            <person name="Eisen J."/>
            <person name="Markowitz V."/>
            <person name="Hugenholtz P."/>
            <person name="Klenk H."/>
            <person name="Kyrpides N."/>
        </authorList>
    </citation>
    <scope>NUCLEOTIDE SEQUENCE [LARGE SCALE GENOMIC DNA]</scope>
    <source>
        <strain evidence="5">ATCC 43766 / DSM 16922 / JCM 21250 / NBRC 16016 / NCTC 11634 / CL345/78</strain>
    </source>
</reference>
<dbReference type="NCBIfam" id="TIGR04183">
    <property type="entry name" value="Por_Secre_tail"/>
    <property type="match status" value="1"/>
</dbReference>
<dbReference type="Gene3D" id="3.40.630.10">
    <property type="entry name" value="Zn peptidases"/>
    <property type="match status" value="1"/>
</dbReference>
<dbReference type="EMBL" id="CP002455">
    <property type="protein sequence ID" value="ADX67115.1"/>
    <property type="molecule type" value="Genomic_DNA"/>
</dbReference>
<organism evidence="4 5">
    <name type="scientific">Weeksella virosa (strain ATCC 43766 / DSM 16922 / JCM 21250 / CCUG 30538 / CDC 9751 / IAM 14551 / NBRC 16016 / NCTC 11634 / CL345/78)</name>
    <dbReference type="NCBI Taxonomy" id="865938"/>
    <lineage>
        <taxon>Bacteria</taxon>
        <taxon>Pseudomonadati</taxon>
        <taxon>Bacteroidota</taxon>
        <taxon>Flavobacteriia</taxon>
        <taxon>Flavobacteriales</taxon>
        <taxon>Weeksellaceae</taxon>
        <taxon>Weeksella</taxon>
    </lineage>
</organism>
<feature type="domain" description="Secretion system C-terminal sorting" evidence="3">
    <location>
        <begin position="312"/>
        <end position="376"/>
    </location>
</feature>
<dbReference type="GO" id="GO:0008235">
    <property type="term" value="F:metalloexopeptidase activity"/>
    <property type="evidence" value="ECO:0007669"/>
    <property type="project" value="InterPro"/>
</dbReference>
<name>F0NYJ5_WEEVC</name>
<accession>F0NYJ5</accession>
<proteinExistence type="predicted"/>
<dbReference type="OrthoDB" id="1521787at2"/>
<dbReference type="Pfam" id="PF04389">
    <property type="entry name" value="Peptidase_M28"/>
    <property type="match status" value="1"/>
</dbReference>
<evidence type="ECO:0000259" key="3">
    <source>
        <dbReference type="Pfam" id="PF18962"/>
    </source>
</evidence>
<evidence type="ECO:0000313" key="4">
    <source>
        <dbReference type="EMBL" id="ADX67115.1"/>
    </source>
</evidence>
<dbReference type="InterPro" id="IPR045175">
    <property type="entry name" value="M28_fam"/>
</dbReference>
<dbReference type="PANTHER" id="PTHR12147:SF26">
    <property type="entry name" value="PEPTIDASE M28 DOMAIN-CONTAINING PROTEIN"/>
    <property type="match status" value="1"/>
</dbReference>
<evidence type="ECO:0000256" key="1">
    <source>
        <dbReference type="ARBA" id="ARBA00022729"/>
    </source>
</evidence>
<evidence type="ECO:0000259" key="2">
    <source>
        <dbReference type="Pfam" id="PF04389"/>
    </source>
</evidence>
<dbReference type="HOGENOM" id="CLU_705464_0_0_10"/>
<evidence type="ECO:0000313" key="5">
    <source>
        <dbReference type="Proteomes" id="UP000008641"/>
    </source>
</evidence>
<dbReference type="Pfam" id="PF18962">
    <property type="entry name" value="Por_Secre_tail"/>
    <property type="match status" value="1"/>
</dbReference>
<dbReference type="GO" id="GO:0006508">
    <property type="term" value="P:proteolysis"/>
    <property type="evidence" value="ECO:0007669"/>
    <property type="project" value="InterPro"/>
</dbReference>
<dbReference type="SUPFAM" id="SSF53187">
    <property type="entry name" value="Zn-dependent exopeptidases"/>
    <property type="match status" value="1"/>
</dbReference>
<dbReference type="KEGG" id="wvi:Weevi_0396"/>
<dbReference type="Proteomes" id="UP000008641">
    <property type="component" value="Chromosome"/>
</dbReference>
<feature type="domain" description="Peptidase M28" evidence="2">
    <location>
        <begin position="90"/>
        <end position="282"/>
    </location>
</feature>
<dbReference type="PANTHER" id="PTHR12147">
    <property type="entry name" value="METALLOPEPTIDASE M28 FAMILY MEMBER"/>
    <property type="match status" value="1"/>
</dbReference>
<keyword evidence="1" id="KW-0732">Signal</keyword>
<gene>
    <name evidence="4" type="ordered locus">Weevi_0396</name>
</gene>
<sequence>MRKIFIVLGLIVAQWSNAQTYQSHIQSVVDKVNAESIYTNLENFVSFGEKRDGSLAHEKARKWLLGLYQEMGYSDIELHAFTLNGKTTYNIIVTKKGTKYPDEYIIVDGHYDTINGPGANDNGSGTTALLEIARLLKDVETEYSIKFIHFTAEEIGLLGSKAYVEQKVIPENINIKLVFNIDEIGGVNGKVNNKVICEYDNSSPQHNNQASRVVTQQMANIFGLYTSLATEQSYAYSSDYMPFQNAGFVITGLFEGNHSPYPHTSRDTIANLDKDYLVQVIKGAVASTMHFAGASASMGVADYTENLLVLTPNPTQNTVKWNKHIKAKAYELYNIEGQLQSKGITNTNELSLQNLEKGIYQLVLMTEKGRFTAKLIKE</sequence>
<dbReference type="eggNOG" id="COG2234">
    <property type="taxonomic scope" value="Bacteria"/>
</dbReference>
<protein>
    <submittedName>
        <fullName evidence="4">Peptidase M28</fullName>
    </submittedName>
</protein>
<dbReference type="STRING" id="865938.Weevi_0396"/>
<dbReference type="InterPro" id="IPR026444">
    <property type="entry name" value="Secre_tail"/>
</dbReference>